<evidence type="ECO:0000256" key="4">
    <source>
        <dbReference type="ARBA" id="ARBA00022475"/>
    </source>
</evidence>
<keyword evidence="6 9" id="KW-0067">ATP-binding</keyword>
<evidence type="ECO:0000256" key="3">
    <source>
        <dbReference type="ARBA" id="ARBA00022448"/>
    </source>
</evidence>
<evidence type="ECO:0000256" key="5">
    <source>
        <dbReference type="ARBA" id="ARBA00022741"/>
    </source>
</evidence>
<evidence type="ECO:0000259" key="8">
    <source>
        <dbReference type="PROSITE" id="PS50893"/>
    </source>
</evidence>
<dbReference type="InterPro" id="IPR003439">
    <property type="entry name" value="ABC_transporter-like_ATP-bd"/>
</dbReference>
<dbReference type="SUPFAM" id="SSF52540">
    <property type="entry name" value="P-loop containing nucleoside triphosphate hydrolases"/>
    <property type="match status" value="1"/>
</dbReference>
<evidence type="ECO:0000256" key="7">
    <source>
        <dbReference type="ARBA" id="ARBA00023136"/>
    </source>
</evidence>
<dbReference type="GO" id="GO:0055085">
    <property type="term" value="P:transmembrane transport"/>
    <property type="evidence" value="ECO:0007669"/>
    <property type="project" value="UniProtKB-ARBA"/>
</dbReference>
<name>A0A4D8Q7P5_AZOBR</name>
<dbReference type="InterPro" id="IPR003593">
    <property type="entry name" value="AAA+_ATPase"/>
</dbReference>
<dbReference type="InterPro" id="IPR013563">
    <property type="entry name" value="Oligopep_ABC_C"/>
</dbReference>
<evidence type="ECO:0000313" key="10">
    <source>
        <dbReference type="Proteomes" id="UP000298596"/>
    </source>
</evidence>
<keyword evidence="5" id="KW-0547">Nucleotide-binding</keyword>
<evidence type="ECO:0000256" key="6">
    <source>
        <dbReference type="ARBA" id="ARBA00022840"/>
    </source>
</evidence>
<comment type="subcellular location">
    <subcellularLocation>
        <location evidence="1">Cell inner membrane</location>
        <topology evidence="1">Peripheral membrane protein</topology>
    </subcellularLocation>
</comment>
<protein>
    <submittedName>
        <fullName evidence="9">ABC transporter ATP-binding protein</fullName>
    </submittedName>
</protein>
<dbReference type="InterPro" id="IPR017871">
    <property type="entry name" value="ABC_transporter-like_CS"/>
</dbReference>
<dbReference type="Proteomes" id="UP000298596">
    <property type="component" value="Plasmid p3"/>
</dbReference>
<keyword evidence="7" id="KW-0472">Membrane</keyword>
<dbReference type="CDD" id="cd03257">
    <property type="entry name" value="ABC_NikE_OppD_transporters"/>
    <property type="match status" value="1"/>
</dbReference>
<gene>
    <name evidence="9" type="ORF">D3867_29445</name>
</gene>
<sequence length="326" mass="35541">MPTPLLRVRDLRTSFGSGDRRTEVVKGVSFDLNKGEVLGLIGESGSGKTVTGLSVLQLLPDNAHVEAAELTYNGRSLAEVGAKDMQRLRGADLAMIFQDPVGSFNPAKTIGWHIVKALGRHSAGPSGDLRPGDLKEVAADLLKQVNIREPERTMASYPHQLSGGMLQRVLIAMVFGLNPKLVIADEPTTNLDNLVERQILELIRSQQRQHDTGVLFVTHDLTVARHLCDRVAVMYSGRIVEIGPTERILERPAHPYTAGLLATARSLEKRDAALYEIKGEPGATSWAKRCAFSARCPQVTDRCTAAEPTERTVEAGHSVRCFNHAA</sequence>
<geneLocation type="plasmid" evidence="9">
    <name>p3</name>
</geneLocation>
<dbReference type="SMART" id="SM00382">
    <property type="entry name" value="AAA"/>
    <property type="match status" value="1"/>
</dbReference>
<dbReference type="GO" id="GO:0015833">
    <property type="term" value="P:peptide transport"/>
    <property type="evidence" value="ECO:0007669"/>
    <property type="project" value="InterPro"/>
</dbReference>
<keyword evidence="3" id="KW-0813">Transport</keyword>
<accession>A0A4D8Q7P5</accession>
<dbReference type="PROSITE" id="PS50893">
    <property type="entry name" value="ABC_TRANSPORTER_2"/>
    <property type="match status" value="1"/>
</dbReference>
<dbReference type="EMBL" id="CP032333">
    <property type="protein sequence ID" value="QCO06078.1"/>
    <property type="molecule type" value="Genomic_DNA"/>
</dbReference>
<dbReference type="InterPro" id="IPR027417">
    <property type="entry name" value="P-loop_NTPase"/>
</dbReference>
<dbReference type="GO" id="GO:0005524">
    <property type="term" value="F:ATP binding"/>
    <property type="evidence" value="ECO:0007669"/>
    <property type="project" value="UniProtKB-KW"/>
</dbReference>
<dbReference type="FunFam" id="3.40.50.300:FF:000016">
    <property type="entry name" value="Oligopeptide ABC transporter ATP-binding component"/>
    <property type="match status" value="1"/>
</dbReference>
<dbReference type="PROSITE" id="PS00211">
    <property type="entry name" value="ABC_TRANSPORTER_1"/>
    <property type="match status" value="1"/>
</dbReference>
<dbReference type="GO" id="GO:0016887">
    <property type="term" value="F:ATP hydrolysis activity"/>
    <property type="evidence" value="ECO:0007669"/>
    <property type="project" value="InterPro"/>
</dbReference>
<evidence type="ECO:0000313" key="9">
    <source>
        <dbReference type="EMBL" id="QCO06078.1"/>
    </source>
</evidence>
<dbReference type="NCBIfam" id="TIGR01727">
    <property type="entry name" value="oligo_HPY"/>
    <property type="match status" value="1"/>
</dbReference>
<dbReference type="Pfam" id="PF08352">
    <property type="entry name" value="oligo_HPY"/>
    <property type="match status" value="1"/>
</dbReference>
<dbReference type="InterPro" id="IPR050388">
    <property type="entry name" value="ABC_Ni/Peptide_Import"/>
</dbReference>
<comment type="similarity">
    <text evidence="2">Belongs to the ABC transporter superfamily.</text>
</comment>
<keyword evidence="4" id="KW-1003">Cell membrane</keyword>
<dbReference type="Pfam" id="PF00005">
    <property type="entry name" value="ABC_tran"/>
    <property type="match status" value="1"/>
</dbReference>
<evidence type="ECO:0000256" key="2">
    <source>
        <dbReference type="ARBA" id="ARBA00005417"/>
    </source>
</evidence>
<dbReference type="Gene3D" id="3.40.50.300">
    <property type="entry name" value="P-loop containing nucleotide triphosphate hydrolases"/>
    <property type="match status" value="1"/>
</dbReference>
<proteinExistence type="inferred from homology"/>
<keyword evidence="9" id="KW-0614">Plasmid</keyword>
<evidence type="ECO:0000256" key="1">
    <source>
        <dbReference type="ARBA" id="ARBA00004417"/>
    </source>
</evidence>
<organism evidence="9 10">
    <name type="scientific">Azospirillum brasilense</name>
    <dbReference type="NCBI Taxonomy" id="192"/>
    <lineage>
        <taxon>Bacteria</taxon>
        <taxon>Pseudomonadati</taxon>
        <taxon>Pseudomonadota</taxon>
        <taxon>Alphaproteobacteria</taxon>
        <taxon>Rhodospirillales</taxon>
        <taxon>Azospirillaceae</taxon>
        <taxon>Azospirillum</taxon>
    </lineage>
</organism>
<dbReference type="PANTHER" id="PTHR43297">
    <property type="entry name" value="OLIGOPEPTIDE TRANSPORT ATP-BINDING PROTEIN APPD"/>
    <property type="match status" value="1"/>
</dbReference>
<dbReference type="GO" id="GO:0005886">
    <property type="term" value="C:plasma membrane"/>
    <property type="evidence" value="ECO:0007669"/>
    <property type="project" value="UniProtKB-SubCell"/>
</dbReference>
<dbReference type="AlphaFoldDB" id="A0A4D8Q7P5"/>
<reference evidence="9 10" key="1">
    <citation type="submission" date="2018-09" db="EMBL/GenBank/DDBJ databases">
        <title>Whole genome based analysis of evolution and adaptive divergence in Indian and Brazilian strains of Azospirillum brasilense.</title>
        <authorList>
            <person name="Singh C."/>
            <person name="Tripathi A.K."/>
        </authorList>
    </citation>
    <scope>NUCLEOTIDE SEQUENCE [LARGE SCALE GENOMIC DNA]</scope>
    <source>
        <strain evidence="9 10">MTCC4036</strain>
        <plasmid evidence="9 10">p3</plasmid>
    </source>
</reference>
<dbReference type="PANTHER" id="PTHR43297:SF2">
    <property type="entry name" value="DIPEPTIDE TRANSPORT ATP-BINDING PROTEIN DPPD"/>
    <property type="match status" value="1"/>
</dbReference>
<feature type="domain" description="ABC transporter" evidence="8">
    <location>
        <begin position="6"/>
        <end position="261"/>
    </location>
</feature>